<keyword evidence="4" id="KW-1185">Reference proteome</keyword>
<dbReference type="EMBL" id="AP018227">
    <property type="protein sequence ID" value="BAY86028.1"/>
    <property type="molecule type" value="Genomic_DNA"/>
</dbReference>
<dbReference type="AlphaFoldDB" id="A0A1Z4LY49"/>
<reference evidence="3 4" key="1">
    <citation type="submission" date="2017-06" db="EMBL/GenBank/DDBJ databases">
        <title>Genome sequencing of cyanobaciteial culture collection at National Institute for Environmental Studies (NIES).</title>
        <authorList>
            <person name="Hirose Y."/>
            <person name="Shimura Y."/>
            <person name="Fujisawa T."/>
            <person name="Nakamura Y."/>
            <person name="Kawachi M."/>
        </authorList>
    </citation>
    <scope>NUCLEOTIDE SEQUENCE [LARGE SCALE GENOMIC DNA]</scope>
    <source>
        <strain evidence="3 4">NIES-267</strain>
    </source>
</reference>
<feature type="compositionally biased region" description="Polar residues" evidence="1">
    <location>
        <begin position="185"/>
        <end position="208"/>
    </location>
</feature>
<feature type="region of interest" description="Disordered" evidence="1">
    <location>
        <begin position="1"/>
        <end position="48"/>
    </location>
</feature>
<evidence type="ECO:0000313" key="4">
    <source>
        <dbReference type="Proteomes" id="UP000218418"/>
    </source>
</evidence>
<organism evidence="3 4">
    <name type="scientific">Calothrix parasitica NIES-267</name>
    <dbReference type="NCBI Taxonomy" id="1973488"/>
    <lineage>
        <taxon>Bacteria</taxon>
        <taxon>Bacillati</taxon>
        <taxon>Cyanobacteriota</taxon>
        <taxon>Cyanophyceae</taxon>
        <taxon>Nostocales</taxon>
        <taxon>Calotrichaceae</taxon>
        <taxon>Calothrix</taxon>
    </lineage>
</organism>
<protein>
    <submittedName>
        <fullName evidence="3">Uncharacterized protein</fullName>
    </submittedName>
</protein>
<dbReference type="Pfam" id="PF03743">
    <property type="entry name" value="TrbI"/>
    <property type="match status" value="1"/>
</dbReference>
<keyword evidence="2" id="KW-0812">Transmembrane</keyword>
<evidence type="ECO:0000313" key="3">
    <source>
        <dbReference type="EMBL" id="BAY86028.1"/>
    </source>
</evidence>
<feature type="transmembrane region" description="Helical" evidence="2">
    <location>
        <begin position="87"/>
        <end position="108"/>
    </location>
</feature>
<accession>A0A1Z4LY49</accession>
<feature type="compositionally biased region" description="Polar residues" evidence="1">
    <location>
        <begin position="1"/>
        <end position="10"/>
    </location>
</feature>
<dbReference type="Proteomes" id="UP000218418">
    <property type="component" value="Chromosome"/>
</dbReference>
<sequence length="566" mass="62122">MDERSNPNNETESDKTDSDWNEVSFGKLLGFQDNNQPPKEEGTASIQDSNPEVINNQADATNPIATHELFDSPHEGKTQPNFYSNPFAKFGAVGLVMLVVFGSAATVLNSIMSGTLKTAPPTQYSNQSKPKIEIADDSNERETGKLKAELALSTQAEKIKSVERAKSPKTAVSKPKPKVKPTIEPSKTSNIQSTPTRKSSTPVTNQIASKPPLTTRVPYIPRPKPQPLPLRYSPPTRVPSIPKFQPSANRISKPNAPKLEEKIDPMEEWTKISRLGSYGSSVITANSEEQTSDSTVDNTILELPKPTIPSATLVQAVHTTQVSNNNELEPLYIEEAAIIGYENNYQLQVGESVDGKLLTPLIWSKHQNNNPNKQSKNKSKSENFVIELEQPLNTRDGFAVLPKGSQVVAQINNVNQGGLVELQATQVLINGQEYILPPSAITIRGNKGKPLIASRSNSKTGEIARRDIETFAVGSLAKVGKVLNKPKEQQISTSSGFGSSNSFSSIRRGRENIFGAVLEGGFEPLTEQILKRNQEALQKLRREEDIWYVKAGTNVQVFVNQSFQFN</sequence>
<gene>
    <name evidence="3" type="ORF">NIES267_55340</name>
</gene>
<name>A0A1Z4LY49_9CYAN</name>
<dbReference type="InterPro" id="IPR005498">
    <property type="entry name" value="T4SS_VirB10/TraB/TrbI"/>
</dbReference>
<feature type="region of interest" description="Disordered" evidence="1">
    <location>
        <begin position="160"/>
        <end position="232"/>
    </location>
</feature>
<dbReference type="OrthoDB" id="465746at2"/>
<evidence type="ECO:0000256" key="1">
    <source>
        <dbReference type="SAM" id="MobiDB-lite"/>
    </source>
</evidence>
<evidence type="ECO:0000256" key="2">
    <source>
        <dbReference type="SAM" id="Phobius"/>
    </source>
</evidence>
<keyword evidence="2" id="KW-0472">Membrane</keyword>
<keyword evidence="2" id="KW-1133">Transmembrane helix</keyword>
<proteinExistence type="predicted"/>